<evidence type="ECO:0000313" key="3">
    <source>
        <dbReference type="EMBL" id="UQX89544.1"/>
    </source>
</evidence>
<keyword evidence="4" id="KW-1185">Reference proteome</keyword>
<sequence>MFTLHPRVRDGAEHDPDDREAGTSMLEVVVGMALMSIFMAMFTGAILLMTKSTSKAESMTNVSTQTNNAFLKLDKIVRYAADISTPGQSGGSGAWYVEISTTNTGPQLCTQFRIDLATNQLQQRSWTVLSTGAATPMNPAWIPLAGQVTNGDAAAGSTQPFQLSTGSGAVYEQLTVRLQTTDGSANTTSTNNSTVTFSAVNSSLSNTAATPCQQLGRP</sequence>
<reference evidence="3" key="1">
    <citation type="journal article" date="2018" name="Int. J. Syst. Evol. Microbiol.">
        <title>Jatrophihabitans telluris sp. nov., isolated from sediment soil of lava forest wetlands and the emended description of the genus Jatrophihabitans.</title>
        <authorList>
            <person name="Lee K.C."/>
            <person name="Suh M.K."/>
            <person name="Eom M.K."/>
            <person name="Kim K.K."/>
            <person name="Kim J.S."/>
            <person name="Kim D.S."/>
            <person name="Ko S.H."/>
            <person name="Shin Y.K."/>
            <person name="Lee J.S."/>
        </authorList>
    </citation>
    <scope>NUCLEOTIDE SEQUENCE</scope>
    <source>
        <strain evidence="3">N237</strain>
    </source>
</reference>
<dbReference type="Proteomes" id="UP001056336">
    <property type="component" value="Chromosome"/>
</dbReference>
<evidence type="ECO:0000256" key="1">
    <source>
        <dbReference type="SAM" id="MobiDB-lite"/>
    </source>
</evidence>
<keyword evidence="2" id="KW-1133">Transmembrane helix</keyword>
<keyword evidence="2" id="KW-0472">Membrane</keyword>
<evidence type="ECO:0000256" key="2">
    <source>
        <dbReference type="SAM" id="Phobius"/>
    </source>
</evidence>
<name>A0ABY4R3E4_9ACTN</name>
<feature type="region of interest" description="Disordered" evidence="1">
    <location>
        <begin position="1"/>
        <end position="20"/>
    </location>
</feature>
<dbReference type="EMBL" id="CP097332">
    <property type="protein sequence ID" value="UQX89544.1"/>
    <property type="molecule type" value="Genomic_DNA"/>
</dbReference>
<keyword evidence="2" id="KW-0812">Transmembrane</keyword>
<organism evidence="3 4">
    <name type="scientific">Jatrophihabitans telluris</name>
    <dbReference type="NCBI Taxonomy" id="2038343"/>
    <lineage>
        <taxon>Bacteria</taxon>
        <taxon>Bacillati</taxon>
        <taxon>Actinomycetota</taxon>
        <taxon>Actinomycetes</taxon>
        <taxon>Jatrophihabitantales</taxon>
        <taxon>Jatrophihabitantaceae</taxon>
        <taxon>Jatrophihabitans</taxon>
    </lineage>
</organism>
<dbReference type="RefSeq" id="WP_249773440.1">
    <property type="nucleotide sequence ID" value="NZ_CP097332.1"/>
</dbReference>
<reference evidence="3" key="2">
    <citation type="submission" date="2022-05" db="EMBL/GenBank/DDBJ databases">
        <authorList>
            <person name="Kim J.-S."/>
            <person name="Lee K."/>
            <person name="Suh M."/>
            <person name="Eom M."/>
            <person name="Kim J.-S."/>
            <person name="Kim D.-S."/>
            <person name="Ko S.-H."/>
            <person name="Shin Y."/>
            <person name="Lee J.-S."/>
        </authorList>
    </citation>
    <scope>NUCLEOTIDE SEQUENCE</scope>
    <source>
        <strain evidence="3">N237</strain>
    </source>
</reference>
<evidence type="ECO:0000313" key="4">
    <source>
        <dbReference type="Proteomes" id="UP001056336"/>
    </source>
</evidence>
<protein>
    <recommendedName>
        <fullName evidence="5">Prepilin-type N-terminal cleavage/methylation domain-containing protein</fullName>
    </recommendedName>
</protein>
<gene>
    <name evidence="3" type="ORF">M6D93_05925</name>
</gene>
<evidence type="ECO:0008006" key="5">
    <source>
        <dbReference type="Google" id="ProtNLM"/>
    </source>
</evidence>
<feature type="compositionally biased region" description="Basic and acidic residues" evidence="1">
    <location>
        <begin position="7"/>
        <end position="20"/>
    </location>
</feature>
<proteinExistence type="predicted"/>
<accession>A0ABY4R3E4</accession>
<feature type="transmembrane region" description="Helical" evidence="2">
    <location>
        <begin position="28"/>
        <end position="49"/>
    </location>
</feature>